<evidence type="ECO:0000256" key="1">
    <source>
        <dbReference type="SAM" id="MobiDB-lite"/>
    </source>
</evidence>
<evidence type="ECO:0000313" key="3">
    <source>
        <dbReference type="Proteomes" id="UP000075243"/>
    </source>
</evidence>
<feature type="compositionally biased region" description="Low complexity" evidence="1">
    <location>
        <begin position="133"/>
        <end position="144"/>
    </location>
</feature>
<dbReference type="Proteomes" id="UP000075243">
    <property type="component" value="Unassembled WGS sequence"/>
</dbReference>
<gene>
    <name evidence="2" type="ORF">KK1_033448</name>
</gene>
<dbReference type="PANTHER" id="PTHR22767">
    <property type="entry name" value="N-TERMINAL ACETYLTRANSFERASE-RELATED"/>
    <property type="match status" value="1"/>
</dbReference>
<dbReference type="EMBL" id="KQ483604">
    <property type="protein sequence ID" value="KYP45036.1"/>
    <property type="molecule type" value="Genomic_DNA"/>
</dbReference>
<dbReference type="OMA" id="RNCISVH"/>
<evidence type="ECO:0000313" key="2">
    <source>
        <dbReference type="EMBL" id="KYP45036.1"/>
    </source>
</evidence>
<keyword evidence="3" id="KW-1185">Reference proteome</keyword>
<dbReference type="AlphaFoldDB" id="A0A151RR44"/>
<name>A0A151RR44_CAJCA</name>
<dbReference type="PANTHER" id="PTHR22767:SF2">
    <property type="entry name" value="N(ALPHA)-ACETYLTRANSFERASE 15_16, ISOFORM A"/>
    <property type="match status" value="1"/>
</dbReference>
<accession>A0A151RR44</accession>
<organism evidence="2 3">
    <name type="scientific">Cajanus cajan</name>
    <name type="common">Pigeon pea</name>
    <name type="synonym">Cajanus indicus</name>
    <dbReference type="NCBI Taxonomy" id="3821"/>
    <lineage>
        <taxon>Eukaryota</taxon>
        <taxon>Viridiplantae</taxon>
        <taxon>Streptophyta</taxon>
        <taxon>Embryophyta</taxon>
        <taxon>Tracheophyta</taxon>
        <taxon>Spermatophyta</taxon>
        <taxon>Magnoliopsida</taxon>
        <taxon>eudicotyledons</taxon>
        <taxon>Gunneridae</taxon>
        <taxon>Pentapetalae</taxon>
        <taxon>rosids</taxon>
        <taxon>fabids</taxon>
        <taxon>Fabales</taxon>
        <taxon>Fabaceae</taxon>
        <taxon>Papilionoideae</taxon>
        <taxon>50 kb inversion clade</taxon>
        <taxon>NPAAA clade</taxon>
        <taxon>indigoferoid/millettioid clade</taxon>
        <taxon>Phaseoleae</taxon>
        <taxon>Cajanus</taxon>
    </lineage>
</organism>
<sequence length="162" mass="18273">MQCMCQLHEKSLFEANNSFLENHKDSLMHRAAFAEILHILDSNRKSEAVKFIEESTNKIVPRNGALGPIREWKLKDCIAVHKLLGTVLADQDAALRWKVRCAEYYPYSTYFEGSHSSASPNSAFNQLRKNSENESSNHSVVSQNVGSIKSNGKLEAFKDLTI</sequence>
<protein>
    <submittedName>
        <fullName evidence="2">Uncharacterized protein</fullName>
    </submittedName>
</protein>
<reference evidence="2" key="1">
    <citation type="journal article" date="2012" name="Nat. Biotechnol.">
        <title>Draft genome sequence of pigeonpea (Cajanus cajan), an orphan legume crop of resource-poor farmers.</title>
        <authorList>
            <person name="Varshney R.K."/>
            <person name="Chen W."/>
            <person name="Li Y."/>
            <person name="Bharti A.K."/>
            <person name="Saxena R.K."/>
            <person name="Schlueter J.A."/>
            <person name="Donoghue M.T."/>
            <person name="Azam S."/>
            <person name="Fan G."/>
            <person name="Whaley A.M."/>
            <person name="Farmer A.D."/>
            <person name="Sheridan J."/>
            <person name="Iwata A."/>
            <person name="Tuteja R."/>
            <person name="Penmetsa R.V."/>
            <person name="Wu W."/>
            <person name="Upadhyaya H.D."/>
            <person name="Yang S.P."/>
            <person name="Shah T."/>
            <person name="Saxena K.B."/>
            <person name="Michael T."/>
            <person name="McCombie W.R."/>
            <person name="Yang B."/>
            <person name="Zhang G."/>
            <person name="Yang H."/>
            <person name="Wang J."/>
            <person name="Spillane C."/>
            <person name="Cook D.R."/>
            <person name="May G.D."/>
            <person name="Xu X."/>
            <person name="Jackson S.A."/>
        </authorList>
    </citation>
    <scope>NUCLEOTIDE SEQUENCE [LARGE SCALE GENOMIC DNA]</scope>
</reference>
<feature type="region of interest" description="Disordered" evidence="1">
    <location>
        <begin position="113"/>
        <end position="144"/>
    </location>
</feature>
<dbReference type="Gramene" id="C.cajan_40352.t">
    <property type="protein sequence ID" value="C.cajan_40352.t"/>
    <property type="gene ID" value="C.cajan_40352"/>
</dbReference>
<proteinExistence type="predicted"/>
<feature type="compositionally biased region" description="Polar residues" evidence="1">
    <location>
        <begin position="114"/>
        <end position="128"/>
    </location>
</feature>
<dbReference type="STRING" id="3821.A0A151RR44"/>
<dbReference type="GO" id="GO:0005737">
    <property type="term" value="C:cytoplasm"/>
    <property type="evidence" value="ECO:0007669"/>
    <property type="project" value="TreeGrafter"/>
</dbReference>